<name>A0A2T3HR39_9SPHI</name>
<keyword evidence="3" id="KW-0645">Protease</keyword>
<protein>
    <submittedName>
        <fullName evidence="3">Aminopeptidase</fullName>
    </submittedName>
</protein>
<sequence length="386" mass="42589">MFAACRLALFAFLLPVLPAAAQDRAFTEANLKQLSSAAFWGRGYTRDGMKKAAGFLALQLKTAGLKALNGDSYLQEFTYPVNTFPGKMHLTLNGQSLRPGVDFLVGNESIGQRLNNEALSKKDSITYVSATTKTVFIFQDKLTWSVAREVAPYTVIYLNRQTVKGEPQRFSMDIENRFVPAFQAYNVCGMVRGRSKPDSLLVLTAHYDHLGGMGDRTWFPGANDNASGVSTLLSLARHYARNVPDYSVVFVFFAGEEAGLLGSEFFTARPLVPLSSIRFLLNLDLVGTGEEGATVVNASLYPRAFEQLEQVNSAGGFLPRLARRGKAANSDHFHFSEKGVPAFFMYTMGGVKAYHDVNDKAETLPMTHYEGVFKLITGFFDRQMGK</sequence>
<dbReference type="PANTHER" id="PTHR12147">
    <property type="entry name" value="METALLOPEPTIDASE M28 FAMILY MEMBER"/>
    <property type="match status" value="1"/>
</dbReference>
<keyword evidence="1" id="KW-0732">Signal</keyword>
<evidence type="ECO:0000259" key="2">
    <source>
        <dbReference type="Pfam" id="PF04389"/>
    </source>
</evidence>
<comment type="caution">
    <text evidence="3">The sequence shown here is derived from an EMBL/GenBank/DDBJ whole genome shotgun (WGS) entry which is preliminary data.</text>
</comment>
<proteinExistence type="predicted"/>
<feature type="chain" id="PRO_5015628711" evidence="1">
    <location>
        <begin position="22"/>
        <end position="386"/>
    </location>
</feature>
<evidence type="ECO:0000313" key="4">
    <source>
        <dbReference type="Proteomes" id="UP000240912"/>
    </source>
</evidence>
<dbReference type="PANTHER" id="PTHR12147:SF26">
    <property type="entry name" value="PEPTIDASE M28 DOMAIN-CONTAINING PROTEIN"/>
    <property type="match status" value="1"/>
</dbReference>
<dbReference type="OrthoDB" id="9764939at2"/>
<keyword evidence="4" id="KW-1185">Reference proteome</keyword>
<dbReference type="SUPFAM" id="SSF53187">
    <property type="entry name" value="Zn-dependent exopeptidases"/>
    <property type="match status" value="1"/>
</dbReference>
<dbReference type="Proteomes" id="UP000240912">
    <property type="component" value="Unassembled WGS sequence"/>
</dbReference>
<reference evidence="3 4" key="1">
    <citation type="submission" date="2018-03" db="EMBL/GenBank/DDBJ databases">
        <authorList>
            <person name="Keele B.F."/>
        </authorList>
    </citation>
    <scope>NUCLEOTIDE SEQUENCE [LARGE SCALE GENOMIC DNA]</scope>
    <source>
        <strain evidence="3 4">YL28-9</strain>
    </source>
</reference>
<keyword evidence="3" id="KW-0378">Hydrolase</keyword>
<dbReference type="GO" id="GO:0008235">
    <property type="term" value="F:metalloexopeptidase activity"/>
    <property type="evidence" value="ECO:0007669"/>
    <property type="project" value="InterPro"/>
</dbReference>
<dbReference type="InterPro" id="IPR007484">
    <property type="entry name" value="Peptidase_M28"/>
</dbReference>
<dbReference type="InterPro" id="IPR045175">
    <property type="entry name" value="M28_fam"/>
</dbReference>
<dbReference type="Gene3D" id="3.40.630.10">
    <property type="entry name" value="Zn peptidases"/>
    <property type="match status" value="1"/>
</dbReference>
<feature type="signal peptide" evidence="1">
    <location>
        <begin position="1"/>
        <end position="21"/>
    </location>
</feature>
<dbReference type="EMBL" id="PYLS01000001">
    <property type="protein sequence ID" value="PST84930.1"/>
    <property type="molecule type" value="Genomic_DNA"/>
</dbReference>
<dbReference type="AlphaFoldDB" id="A0A2T3HR39"/>
<accession>A0A2T3HR39</accession>
<evidence type="ECO:0000256" key="1">
    <source>
        <dbReference type="SAM" id="SignalP"/>
    </source>
</evidence>
<dbReference type="GO" id="GO:0004177">
    <property type="term" value="F:aminopeptidase activity"/>
    <property type="evidence" value="ECO:0007669"/>
    <property type="project" value="UniProtKB-KW"/>
</dbReference>
<dbReference type="GO" id="GO:0006508">
    <property type="term" value="P:proteolysis"/>
    <property type="evidence" value="ECO:0007669"/>
    <property type="project" value="InterPro"/>
</dbReference>
<dbReference type="Pfam" id="PF04389">
    <property type="entry name" value="Peptidase_M28"/>
    <property type="match status" value="1"/>
</dbReference>
<keyword evidence="3" id="KW-0031">Aminopeptidase</keyword>
<organism evidence="3 4">
    <name type="scientific">Pedobacter yulinensis</name>
    <dbReference type="NCBI Taxonomy" id="2126353"/>
    <lineage>
        <taxon>Bacteria</taxon>
        <taxon>Pseudomonadati</taxon>
        <taxon>Bacteroidota</taxon>
        <taxon>Sphingobacteriia</taxon>
        <taxon>Sphingobacteriales</taxon>
        <taxon>Sphingobacteriaceae</taxon>
        <taxon>Pedobacter</taxon>
    </lineage>
</organism>
<feature type="domain" description="Peptidase M28" evidence="2">
    <location>
        <begin position="186"/>
        <end position="374"/>
    </location>
</feature>
<dbReference type="RefSeq" id="WP_107213167.1">
    <property type="nucleotide sequence ID" value="NZ_KZ686268.1"/>
</dbReference>
<gene>
    <name evidence="3" type="ORF">C7T94_02070</name>
</gene>
<evidence type="ECO:0000313" key="3">
    <source>
        <dbReference type="EMBL" id="PST84930.1"/>
    </source>
</evidence>